<dbReference type="InterPro" id="IPR015940">
    <property type="entry name" value="UBA"/>
</dbReference>
<dbReference type="EMBL" id="JAACJM010000053">
    <property type="protein sequence ID" value="KAF5356703.1"/>
    <property type="molecule type" value="Genomic_DNA"/>
</dbReference>
<evidence type="ECO:0000313" key="3">
    <source>
        <dbReference type="EMBL" id="KAF5356703.1"/>
    </source>
</evidence>
<dbReference type="CDD" id="cd14281">
    <property type="entry name" value="UBA2_Rad23_like"/>
    <property type="match status" value="1"/>
</dbReference>
<dbReference type="OrthoDB" id="3118741at2759"/>
<dbReference type="SMART" id="SM00165">
    <property type="entry name" value="UBA"/>
    <property type="match status" value="2"/>
</dbReference>
<comment type="caution">
    <text evidence="3">The sequence shown here is derived from an EMBL/GenBank/DDBJ whole genome shotgun (WGS) entry which is preliminary data.</text>
</comment>
<organism evidence="3 4">
    <name type="scientific">Tetrapyrgos nigripes</name>
    <dbReference type="NCBI Taxonomy" id="182062"/>
    <lineage>
        <taxon>Eukaryota</taxon>
        <taxon>Fungi</taxon>
        <taxon>Dikarya</taxon>
        <taxon>Basidiomycota</taxon>
        <taxon>Agaricomycotina</taxon>
        <taxon>Agaricomycetes</taxon>
        <taxon>Agaricomycetidae</taxon>
        <taxon>Agaricales</taxon>
        <taxon>Marasmiineae</taxon>
        <taxon>Marasmiaceae</taxon>
        <taxon>Tetrapyrgos</taxon>
    </lineage>
</organism>
<dbReference type="Gene3D" id="1.10.8.10">
    <property type="entry name" value="DNA helicase RuvA subunit, C-terminal domain"/>
    <property type="match status" value="2"/>
</dbReference>
<feature type="compositionally biased region" description="Polar residues" evidence="1">
    <location>
        <begin position="58"/>
        <end position="68"/>
    </location>
</feature>
<dbReference type="InterPro" id="IPR009060">
    <property type="entry name" value="UBA-like_sf"/>
</dbReference>
<feature type="compositionally biased region" description="Polar residues" evidence="1">
    <location>
        <begin position="281"/>
        <end position="316"/>
    </location>
</feature>
<keyword evidence="4" id="KW-1185">Reference proteome</keyword>
<name>A0A8H5G1S7_9AGAR</name>
<gene>
    <name evidence="3" type="ORF">D9758_013723</name>
</gene>
<dbReference type="PROSITE" id="PS50030">
    <property type="entry name" value="UBA"/>
    <property type="match status" value="2"/>
</dbReference>
<feature type="region of interest" description="Disordered" evidence="1">
    <location>
        <begin position="36"/>
        <end position="99"/>
    </location>
</feature>
<feature type="domain" description="UBA" evidence="2">
    <location>
        <begin position="150"/>
        <end position="201"/>
    </location>
</feature>
<feature type="region of interest" description="Disordered" evidence="1">
    <location>
        <begin position="281"/>
        <end position="360"/>
    </location>
</feature>
<feature type="compositionally biased region" description="Low complexity" evidence="1">
    <location>
        <begin position="340"/>
        <end position="357"/>
    </location>
</feature>
<feature type="domain" description="UBA" evidence="2">
    <location>
        <begin position="226"/>
        <end position="266"/>
    </location>
</feature>
<dbReference type="SUPFAM" id="SSF46934">
    <property type="entry name" value="UBA-like"/>
    <property type="match status" value="2"/>
</dbReference>
<accession>A0A8H5G1S7</accession>
<dbReference type="Pfam" id="PF00627">
    <property type="entry name" value="UBA"/>
    <property type="match status" value="1"/>
</dbReference>
<dbReference type="AlphaFoldDB" id="A0A8H5G1S7"/>
<protein>
    <recommendedName>
        <fullName evidence="2">UBA domain-containing protein</fullName>
    </recommendedName>
</protein>
<evidence type="ECO:0000259" key="2">
    <source>
        <dbReference type="PROSITE" id="PS50030"/>
    </source>
</evidence>
<feature type="compositionally biased region" description="Polar residues" evidence="1">
    <location>
        <begin position="36"/>
        <end position="51"/>
    </location>
</feature>
<evidence type="ECO:0000313" key="4">
    <source>
        <dbReference type="Proteomes" id="UP000559256"/>
    </source>
</evidence>
<reference evidence="3 4" key="1">
    <citation type="journal article" date="2020" name="ISME J.">
        <title>Uncovering the hidden diversity of litter-decomposition mechanisms in mushroom-forming fungi.</title>
        <authorList>
            <person name="Floudas D."/>
            <person name="Bentzer J."/>
            <person name="Ahren D."/>
            <person name="Johansson T."/>
            <person name="Persson P."/>
            <person name="Tunlid A."/>
        </authorList>
    </citation>
    <scope>NUCLEOTIDE SEQUENCE [LARGE SCALE GENOMIC DNA]</scope>
    <source>
        <strain evidence="3 4">CBS 291.85</strain>
    </source>
</reference>
<dbReference type="Proteomes" id="UP000559256">
    <property type="component" value="Unassembled WGS sequence"/>
</dbReference>
<evidence type="ECO:0000256" key="1">
    <source>
        <dbReference type="SAM" id="MobiDB-lite"/>
    </source>
</evidence>
<sequence length="440" mass="46463">MKINAEPTDTIRVVKTKIKESPPPLGFAVDSQKIISSGKQQHNNGHSTVPSNALAMPTSPTNTETISSAEPGHSILVNQDNSPPTVPPNAHTLSMPRPTTNTATISSAEAGTSNSDVLIPSSVRPSSQSLAFNHAQTTPQTAPIVGVGSDGDQKVLATLEGSQVDDLEALKDLGFSEQATFEAYLLCDGNKERAASFLAENGNDSSSSSSSVFADNFKELIASLGEPDFDQIQQLEALRFPHDVALAAYLACNKNAQLAASVLVEHGADLNFGSGDEPASAISNTPLALPSTSNPEASPSSVPETLGFSATPSQRSLGKRPERPWSPDADDSASMKTKTSENSATPSSSVPSSPPTSLFAEVSPASEPMIIDDSEVEGKATINKAIRENGISSRGCDHSQFPTREGHRRSCSRITTSNPTVNLELNDHHRHSYLLQVPYQ</sequence>
<proteinExistence type="predicted"/>